<evidence type="ECO:0000256" key="6">
    <source>
        <dbReference type="SAM" id="Phobius"/>
    </source>
</evidence>
<dbReference type="GO" id="GO:0005886">
    <property type="term" value="C:plasma membrane"/>
    <property type="evidence" value="ECO:0007669"/>
    <property type="project" value="UniProtKB-SubCell"/>
</dbReference>
<sequence length="408" mass="46110">MALNRLKKSYEVFSNTYLYELKLLLKDSGVLFILFGASIFYSLIYTYSYSREVVNDISVAVVDLNGTKSSRDVVRMLDATPQMNITYHTQNFKEAKALFYDDKVHGVIVIPEDFERKIYRGEQAAITAYADATFFMVYKQILSGAAQVSGTMSAKIEIGRLMQKGNDKYKAVAQSQPVSVTTSYLYNPASGYASYAMPGVILMILQQTLLLGIGMLGGTLREKKRKYFYVDGDVDPRHAISALLGKAFAFITLHLFNIFFMLVIVYKLFDLPQKGNPLEVFIFLMPYLFAVIFLGIAIATLFKKRENSLIFMFFTSIPFIFLSGFSWPANEMPLLLQKLSLLIPSTMAIQGYLRLNTMGASLAQVSSELAFLAMLMVVYFVVALLITKYRIHQNNREMQEPSDEALEP</sequence>
<dbReference type="PANTHER" id="PTHR30294">
    <property type="entry name" value="MEMBRANE COMPONENT OF ABC TRANSPORTER YHHJ-RELATED"/>
    <property type="match status" value="1"/>
</dbReference>
<dbReference type="Gene3D" id="3.40.1710.10">
    <property type="entry name" value="abc type-2 transporter like domain"/>
    <property type="match status" value="1"/>
</dbReference>
<feature type="transmembrane region" description="Helical" evidence="6">
    <location>
        <begin position="29"/>
        <end position="48"/>
    </location>
</feature>
<feature type="transmembrane region" description="Helical" evidence="6">
    <location>
        <begin position="309"/>
        <end position="329"/>
    </location>
</feature>
<dbReference type="Proteomes" id="UP000294830">
    <property type="component" value="Unassembled WGS sequence"/>
</dbReference>
<comment type="caution">
    <text evidence="8">The sequence shown here is derived from an EMBL/GenBank/DDBJ whole genome shotgun (WGS) entry which is preliminary data.</text>
</comment>
<dbReference type="InterPro" id="IPR051449">
    <property type="entry name" value="ABC-2_transporter_component"/>
</dbReference>
<feature type="transmembrane region" description="Helical" evidence="6">
    <location>
        <begin position="195"/>
        <end position="216"/>
    </location>
</feature>
<feature type="transmembrane region" description="Helical" evidence="6">
    <location>
        <begin position="281"/>
        <end position="302"/>
    </location>
</feature>
<dbReference type="OrthoDB" id="9811522at2"/>
<name>A0A4R2E4E9_9BACT</name>
<protein>
    <submittedName>
        <fullName evidence="8">ABC-2 type transport system permease protein</fullName>
    </submittedName>
</protein>
<reference evidence="8 9" key="1">
    <citation type="submission" date="2019-03" db="EMBL/GenBank/DDBJ databases">
        <title>Genomic Encyclopedia of Archaeal and Bacterial Type Strains, Phase II (KMG-II): from individual species to whole genera.</title>
        <authorList>
            <person name="Goeker M."/>
        </authorList>
    </citation>
    <scope>NUCLEOTIDE SEQUENCE [LARGE SCALE GENOMIC DNA]</scope>
    <source>
        <strain evidence="8 9">RL-C</strain>
    </source>
</reference>
<feature type="transmembrane region" description="Helical" evidence="6">
    <location>
        <begin position="369"/>
        <end position="387"/>
    </location>
</feature>
<feature type="domain" description="ABC-2 type transporter transmembrane" evidence="7">
    <location>
        <begin position="31"/>
        <end position="385"/>
    </location>
</feature>
<keyword evidence="5 6" id="KW-0472">Membrane</keyword>
<keyword evidence="3 6" id="KW-0812">Transmembrane</keyword>
<evidence type="ECO:0000256" key="4">
    <source>
        <dbReference type="ARBA" id="ARBA00022989"/>
    </source>
</evidence>
<gene>
    <name evidence="8" type="ORF">CLV25_11819</name>
</gene>
<keyword evidence="2" id="KW-1003">Cell membrane</keyword>
<keyword evidence="4 6" id="KW-1133">Transmembrane helix</keyword>
<dbReference type="PANTHER" id="PTHR30294:SF46">
    <property type="entry name" value="ABC TRANSPORTER PERMEASE"/>
    <property type="match status" value="1"/>
</dbReference>
<evidence type="ECO:0000259" key="7">
    <source>
        <dbReference type="Pfam" id="PF12698"/>
    </source>
</evidence>
<evidence type="ECO:0000256" key="3">
    <source>
        <dbReference type="ARBA" id="ARBA00022692"/>
    </source>
</evidence>
<proteinExistence type="predicted"/>
<dbReference type="InterPro" id="IPR013525">
    <property type="entry name" value="ABC2_TM"/>
</dbReference>
<dbReference type="EMBL" id="SLWB01000018">
    <property type="protein sequence ID" value="TCN62693.1"/>
    <property type="molecule type" value="Genomic_DNA"/>
</dbReference>
<dbReference type="Pfam" id="PF12698">
    <property type="entry name" value="ABC2_membrane_3"/>
    <property type="match status" value="1"/>
</dbReference>
<evidence type="ECO:0000256" key="5">
    <source>
        <dbReference type="ARBA" id="ARBA00023136"/>
    </source>
</evidence>
<evidence type="ECO:0000256" key="1">
    <source>
        <dbReference type="ARBA" id="ARBA00004651"/>
    </source>
</evidence>
<dbReference type="AlphaFoldDB" id="A0A4R2E4E9"/>
<organism evidence="8 9">
    <name type="scientific">Acetobacteroides hydrogenigenes</name>
    <dbReference type="NCBI Taxonomy" id="979970"/>
    <lineage>
        <taxon>Bacteria</taxon>
        <taxon>Pseudomonadati</taxon>
        <taxon>Bacteroidota</taxon>
        <taxon>Bacteroidia</taxon>
        <taxon>Bacteroidales</taxon>
        <taxon>Rikenellaceae</taxon>
        <taxon>Acetobacteroides</taxon>
    </lineage>
</organism>
<evidence type="ECO:0000256" key="2">
    <source>
        <dbReference type="ARBA" id="ARBA00022475"/>
    </source>
</evidence>
<dbReference type="RefSeq" id="WP_131840356.1">
    <property type="nucleotide sequence ID" value="NZ_SLWB01000018.1"/>
</dbReference>
<accession>A0A4R2E4E9</accession>
<dbReference type="GO" id="GO:0140359">
    <property type="term" value="F:ABC-type transporter activity"/>
    <property type="evidence" value="ECO:0007669"/>
    <property type="project" value="InterPro"/>
</dbReference>
<comment type="subcellular location">
    <subcellularLocation>
        <location evidence="1">Cell membrane</location>
        <topology evidence="1">Multi-pass membrane protein</topology>
    </subcellularLocation>
</comment>
<keyword evidence="9" id="KW-1185">Reference proteome</keyword>
<feature type="transmembrane region" description="Helical" evidence="6">
    <location>
        <begin position="247"/>
        <end position="269"/>
    </location>
</feature>
<evidence type="ECO:0000313" key="8">
    <source>
        <dbReference type="EMBL" id="TCN62693.1"/>
    </source>
</evidence>
<evidence type="ECO:0000313" key="9">
    <source>
        <dbReference type="Proteomes" id="UP000294830"/>
    </source>
</evidence>